<dbReference type="STRING" id="1392255.A0A2I1C181"/>
<dbReference type="OrthoDB" id="76567at2759"/>
<accession>A0A2I1C181</accession>
<evidence type="ECO:0000313" key="2">
    <source>
        <dbReference type="Proteomes" id="UP000234474"/>
    </source>
</evidence>
<dbReference type="VEuPathDB" id="FungiDB:P174DRAFT_461935"/>
<comment type="caution">
    <text evidence="1">The sequence shown here is derived from an EMBL/GenBank/DDBJ whole genome shotgun (WGS) entry which is preliminary data.</text>
</comment>
<dbReference type="GeneID" id="36537389"/>
<dbReference type="AlphaFoldDB" id="A0A2I1C181"/>
<keyword evidence="2" id="KW-1185">Reference proteome</keyword>
<dbReference type="EMBL" id="MSZS01000006">
    <property type="protein sequence ID" value="PKX91341.1"/>
    <property type="molecule type" value="Genomic_DNA"/>
</dbReference>
<sequence length="258" mass="28398">MESSNITSGLPDDNVTHPFTSLSRLNIEAQRVLERLNQSDDARNQYILALNLPQAIRSQPDENKNVLQGINFRLMFDGTIKIVPSEPHETATSRLRENISLSAALAGTSMDDILWSGKTTHRLSLAANKGKQADDLKWWFENSQGAVRTVILLSIERTRKTIRLEKWQLSPPGQSVTPAQGLRSQQMTIPPIPPLGLQQAANQPAFIAQIATITPTNATGSVPVHLHYQALFNRAPGPGQPDIRLDAASLMRVGVSFQ</sequence>
<proteinExistence type="predicted"/>
<protein>
    <submittedName>
        <fullName evidence="1">Uncharacterized protein</fullName>
    </submittedName>
</protein>
<gene>
    <name evidence="1" type="ORF">P174DRAFT_461935</name>
</gene>
<evidence type="ECO:0000313" key="1">
    <source>
        <dbReference type="EMBL" id="PKX91341.1"/>
    </source>
</evidence>
<name>A0A2I1C181_ASPN1</name>
<reference evidence="2" key="1">
    <citation type="journal article" date="2018" name="Proc. Natl. Acad. Sci. U.S.A.">
        <title>Linking secondary metabolites to gene clusters through genome sequencing of six diverse Aspergillus species.</title>
        <authorList>
            <person name="Kaerboelling I."/>
            <person name="Vesth T.C."/>
            <person name="Frisvad J.C."/>
            <person name="Nybo J.L."/>
            <person name="Theobald S."/>
            <person name="Kuo A."/>
            <person name="Bowyer P."/>
            <person name="Matsuda Y."/>
            <person name="Mondo S."/>
            <person name="Lyhne E.K."/>
            <person name="Kogle M.E."/>
            <person name="Clum A."/>
            <person name="Lipzen A."/>
            <person name="Salamov A."/>
            <person name="Ngan C.Y."/>
            <person name="Daum C."/>
            <person name="Chiniquy J."/>
            <person name="Barry K."/>
            <person name="LaButti K."/>
            <person name="Haridas S."/>
            <person name="Simmons B.A."/>
            <person name="Magnuson J.K."/>
            <person name="Mortensen U.H."/>
            <person name="Larsen T.O."/>
            <person name="Grigoriev I.V."/>
            <person name="Baker S.E."/>
            <person name="Andersen M.R."/>
        </authorList>
    </citation>
    <scope>NUCLEOTIDE SEQUENCE [LARGE SCALE GENOMIC DNA]</scope>
    <source>
        <strain evidence="2">IBT 16806</strain>
    </source>
</reference>
<dbReference type="RefSeq" id="XP_024679936.1">
    <property type="nucleotide sequence ID" value="XM_024830063.1"/>
</dbReference>
<dbReference type="OMA" id="WFADSNG"/>
<dbReference type="Proteomes" id="UP000234474">
    <property type="component" value="Unassembled WGS sequence"/>
</dbReference>
<organism evidence="1 2">
    <name type="scientific">Aspergillus novofumigatus (strain IBT 16806)</name>
    <dbReference type="NCBI Taxonomy" id="1392255"/>
    <lineage>
        <taxon>Eukaryota</taxon>
        <taxon>Fungi</taxon>
        <taxon>Dikarya</taxon>
        <taxon>Ascomycota</taxon>
        <taxon>Pezizomycotina</taxon>
        <taxon>Eurotiomycetes</taxon>
        <taxon>Eurotiomycetidae</taxon>
        <taxon>Eurotiales</taxon>
        <taxon>Aspergillaceae</taxon>
        <taxon>Aspergillus</taxon>
        <taxon>Aspergillus subgen. Fumigati</taxon>
    </lineage>
</organism>